<feature type="transmembrane region" description="Helical" evidence="1">
    <location>
        <begin position="60"/>
        <end position="83"/>
    </location>
</feature>
<dbReference type="PANTHER" id="PTHR42903">
    <property type="entry name" value="INNER MEMBRANE PROTEIN YCCF"/>
    <property type="match status" value="1"/>
</dbReference>
<dbReference type="RefSeq" id="WP_305001850.1">
    <property type="nucleotide sequence ID" value="NZ_JAUQUB010000001.1"/>
</dbReference>
<dbReference type="NCBIfam" id="NF008740">
    <property type="entry name" value="PRK11770.1-2"/>
    <property type="match status" value="1"/>
</dbReference>
<sequence length="134" mass="14311">MKTLLNIIWLVLSGFWLFLGYVLAGVICCILIVTIPWGIASFRIANYVLWPFGRQVVQKPTAGVFSFIGNVIWFLVAGLWLAIGHILSGVALAITIIGIPLAIADFKLIPVSLAPLGKEIVPTGGAGIVAPRTS</sequence>
<feature type="domain" description="Inner membrane component" evidence="2">
    <location>
        <begin position="4"/>
        <end position="54"/>
    </location>
</feature>
<dbReference type="Proteomes" id="UP001241072">
    <property type="component" value="Unassembled WGS sequence"/>
</dbReference>
<dbReference type="Pfam" id="PF03733">
    <property type="entry name" value="YccF"/>
    <property type="match status" value="2"/>
</dbReference>
<dbReference type="PIRSF" id="PIRSF028777">
    <property type="entry name" value="UCP028777"/>
    <property type="match status" value="1"/>
</dbReference>
<feature type="transmembrane region" description="Helical" evidence="1">
    <location>
        <begin position="7"/>
        <end position="40"/>
    </location>
</feature>
<feature type="domain" description="Inner membrane component" evidence="2">
    <location>
        <begin position="68"/>
        <end position="118"/>
    </location>
</feature>
<dbReference type="PANTHER" id="PTHR42903:SF1">
    <property type="entry name" value="INNER MEMBRANE PROTEIN YCCF"/>
    <property type="match status" value="1"/>
</dbReference>
<dbReference type="EMBL" id="JAUQUB010000001">
    <property type="protein sequence ID" value="MDO7881439.1"/>
    <property type="molecule type" value="Genomic_DNA"/>
</dbReference>
<keyword evidence="1" id="KW-0472">Membrane</keyword>
<name>A0ABT9BLI1_9MICO</name>
<dbReference type="InterPro" id="IPR005185">
    <property type="entry name" value="YccF"/>
</dbReference>
<feature type="transmembrane region" description="Helical" evidence="1">
    <location>
        <begin position="90"/>
        <end position="109"/>
    </location>
</feature>
<organism evidence="3 4">
    <name type="scientific">Antiquaquibacter soli</name>
    <dbReference type="NCBI Taxonomy" id="3064523"/>
    <lineage>
        <taxon>Bacteria</taxon>
        <taxon>Bacillati</taxon>
        <taxon>Actinomycetota</taxon>
        <taxon>Actinomycetes</taxon>
        <taxon>Micrococcales</taxon>
        <taxon>Microbacteriaceae</taxon>
        <taxon>Antiquaquibacter</taxon>
    </lineage>
</organism>
<proteinExistence type="predicted"/>
<dbReference type="InterPro" id="IPR031308">
    <property type="entry name" value="UCP028777"/>
</dbReference>
<reference evidence="3 4" key="1">
    <citation type="submission" date="2023-07" db="EMBL/GenBank/DDBJ databases">
        <title>Protaetiibacter sp. nov WY-16 isolated from soil.</title>
        <authorList>
            <person name="Liu B."/>
            <person name="Wan Y."/>
        </authorList>
    </citation>
    <scope>NUCLEOTIDE SEQUENCE [LARGE SCALE GENOMIC DNA]</scope>
    <source>
        <strain evidence="3 4">WY-16</strain>
    </source>
</reference>
<keyword evidence="1" id="KW-1133">Transmembrane helix</keyword>
<evidence type="ECO:0000313" key="3">
    <source>
        <dbReference type="EMBL" id="MDO7881439.1"/>
    </source>
</evidence>
<evidence type="ECO:0000256" key="1">
    <source>
        <dbReference type="SAM" id="Phobius"/>
    </source>
</evidence>
<accession>A0ABT9BLI1</accession>
<keyword evidence="4" id="KW-1185">Reference proteome</keyword>
<protein>
    <submittedName>
        <fullName evidence="3">YccF domain-containing protein</fullName>
    </submittedName>
</protein>
<gene>
    <name evidence="3" type="ORF">Q5716_04280</name>
</gene>
<dbReference type="InterPro" id="IPR052937">
    <property type="entry name" value="Inner_membrane_protein"/>
</dbReference>
<evidence type="ECO:0000313" key="4">
    <source>
        <dbReference type="Proteomes" id="UP001241072"/>
    </source>
</evidence>
<keyword evidence="1" id="KW-0812">Transmembrane</keyword>
<comment type="caution">
    <text evidence="3">The sequence shown here is derived from an EMBL/GenBank/DDBJ whole genome shotgun (WGS) entry which is preliminary data.</text>
</comment>
<evidence type="ECO:0000259" key="2">
    <source>
        <dbReference type="Pfam" id="PF03733"/>
    </source>
</evidence>